<feature type="compositionally biased region" description="Low complexity" evidence="1">
    <location>
        <begin position="2481"/>
        <end position="2493"/>
    </location>
</feature>
<dbReference type="PANTHER" id="PTHR28093:SF1">
    <property type="entry name" value="MORPHOGENESIS-RELATED PROTEIN MSB1"/>
    <property type="match status" value="1"/>
</dbReference>
<feature type="region of interest" description="Disordered" evidence="1">
    <location>
        <begin position="2404"/>
        <end position="2458"/>
    </location>
</feature>
<feature type="compositionally biased region" description="Low complexity" evidence="1">
    <location>
        <begin position="2133"/>
        <end position="2143"/>
    </location>
</feature>
<feature type="compositionally biased region" description="Acidic residues" evidence="1">
    <location>
        <begin position="3312"/>
        <end position="3325"/>
    </location>
</feature>
<gene>
    <name evidence="3" type="ORF">D9619_009366</name>
</gene>
<feature type="region of interest" description="Disordered" evidence="1">
    <location>
        <begin position="706"/>
        <end position="726"/>
    </location>
</feature>
<feature type="compositionally biased region" description="Low complexity" evidence="1">
    <location>
        <begin position="2054"/>
        <end position="2063"/>
    </location>
</feature>
<feature type="region of interest" description="Disordered" evidence="1">
    <location>
        <begin position="1926"/>
        <end position="1977"/>
    </location>
</feature>
<feature type="region of interest" description="Disordered" evidence="1">
    <location>
        <begin position="1275"/>
        <end position="1295"/>
    </location>
</feature>
<feature type="compositionally biased region" description="Low complexity" evidence="1">
    <location>
        <begin position="3815"/>
        <end position="3826"/>
    </location>
</feature>
<feature type="compositionally biased region" description="Basic and acidic residues" evidence="1">
    <location>
        <begin position="2996"/>
        <end position="3009"/>
    </location>
</feature>
<dbReference type="InterPro" id="IPR008936">
    <property type="entry name" value="Rho_GTPase_activation_prot"/>
</dbReference>
<feature type="region of interest" description="Disordered" evidence="1">
    <location>
        <begin position="1682"/>
        <end position="1750"/>
    </location>
</feature>
<feature type="region of interest" description="Disordered" evidence="1">
    <location>
        <begin position="1564"/>
        <end position="1627"/>
    </location>
</feature>
<feature type="region of interest" description="Disordered" evidence="1">
    <location>
        <begin position="3685"/>
        <end position="3859"/>
    </location>
</feature>
<feature type="region of interest" description="Disordered" evidence="1">
    <location>
        <begin position="3210"/>
        <end position="3325"/>
    </location>
</feature>
<dbReference type="EMBL" id="JAACJJ010000002">
    <property type="protein sequence ID" value="KAF5329545.1"/>
    <property type="molecule type" value="Genomic_DNA"/>
</dbReference>
<dbReference type="Pfam" id="PF08101">
    <property type="entry name" value="Msb1-Mug8_dom"/>
    <property type="match status" value="1"/>
</dbReference>
<feature type="region of interest" description="Disordered" evidence="1">
    <location>
        <begin position="3379"/>
        <end position="3579"/>
    </location>
</feature>
<feature type="compositionally biased region" description="Basic and acidic residues" evidence="1">
    <location>
        <begin position="2193"/>
        <end position="2203"/>
    </location>
</feature>
<evidence type="ECO:0000256" key="1">
    <source>
        <dbReference type="SAM" id="MobiDB-lite"/>
    </source>
</evidence>
<dbReference type="InterPro" id="IPR037508">
    <property type="entry name" value="Msb1/Mug8"/>
</dbReference>
<reference evidence="3 4" key="1">
    <citation type="journal article" date="2020" name="ISME J.">
        <title>Uncovering the hidden diversity of litter-decomposition mechanisms in mushroom-forming fungi.</title>
        <authorList>
            <person name="Floudas D."/>
            <person name="Bentzer J."/>
            <person name="Ahren D."/>
            <person name="Johansson T."/>
            <person name="Persson P."/>
            <person name="Tunlid A."/>
        </authorList>
    </citation>
    <scope>NUCLEOTIDE SEQUENCE [LARGE SCALE GENOMIC DNA]</scope>
    <source>
        <strain evidence="3 4">CBS 101986</strain>
    </source>
</reference>
<accession>A0A8H5FAA1</accession>
<feature type="compositionally biased region" description="Polar residues" evidence="1">
    <location>
        <begin position="1277"/>
        <end position="1293"/>
    </location>
</feature>
<feature type="compositionally biased region" description="Low complexity" evidence="1">
    <location>
        <begin position="3745"/>
        <end position="3754"/>
    </location>
</feature>
<feature type="compositionally biased region" description="Low complexity" evidence="1">
    <location>
        <begin position="2404"/>
        <end position="2421"/>
    </location>
</feature>
<feature type="compositionally biased region" description="Low complexity" evidence="1">
    <location>
        <begin position="3507"/>
        <end position="3536"/>
    </location>
</feature>
<dbReference type="Gene3D" id="1.10.555.10">
    <property type="entry name" value="Rho GTPase activation protein"/>
    <property type="match status" value="1"/>
</dbReference>
<feature type="region of interest" description="Disordered" evidence="1">
    <location>
        <begin position="1836"/>
        <end position="1897"/>
    </location>
</feature>
<dbReference type="PANTHER" id="PTHR28093">
    <property type="entry name" value="MORPHOGENESIS-RELATED PROTEIN MSB1"/>
    <property type="match status" value="1"/>
</dbReference>
<feature type="region of interest" description="Disordered" evidence="1">
    <location>
        <begin position="2183"/>
        <end position="2303"/>
    </location>
</feature>
<feature type="compositionally biased region" description="Low complexity" evidence="1">
    <location>
        <begin position="3021"/>
        <end position="3032"/>
    </location>
</feature>
<feature type="region of interest" description="Disordered" evidence="1">
    <location>
        <begin position="2989"/>
        <end position="3124"/>
    </location>
</feature>
<feature type="compositionally biased region" description="Basic and acidic residues" evidence="1">
    <location>
        <begin position="2241"/>
        <end position="2257"/>
    </location>
</feature>
<proteinExistence type="predicted"/>
<feature type="compositionally biased region" description="Acidic residues" evidence="1">
    <location>
        <begin position="3618"/>
        <end position="3634"/>
    </location>
</feature>
<protein>
    <recommendedName>
        <fullName evidence="2">Rho-GAP domain-containing protein</fullName>
    </recommendedName>
</protein>
<evidence type="ECO:0000259" key="2">
    <source>
        <dbReference type="PROSITE" id="PS50238"/>
    </source>
</evidence>
<feature type="compositionally biased region" description="Basic and acidic residues" evidence="1">
    <location>
        <begin position="3788"/>
        <end position="3801"/>
    </location>
</feature>
<feature type="compositionally biased region" description="Acidic residues" evidence="1">
    <location>
        <begin position="2774"/>
        <end position="2785"/>
    </location>
</feature>
<feature type="compositionally biased region" description="Basic and acidic residues" evidence="1">
    <location>
        <begin position="11"/>
        <end position="20"/>
    </location>
</feature>
<feature type="compositionally biased region" description="Low complexity" evidence="1">
    <location>
        <begin position="453"/>
        <end position="472"/>
    </location>
</feature>
<dbReference type="Proteomes" id="UP000567179">
    <property type="component" value="Unassembled WGS sequence"/>
</dbReference>
<feature type="compositionally biased region" description="Polar residues" evidence="1">
    <location>
        <begin position="4022"/>
        <end position="4034"/>
    </location>
</feature>
<feature type="compositionally biased region" description="Acidic residues" evidence="1">
    <location>
        <begin position="2717"/>
        <end position="2727"/>
    </location>
</feature>
<feature type="region of interest" description="Disordered" evidence="1">
    <location>
        <begin position="3931"/>
        <end position="4102"/>
    </location>
</feature>
<feature type="region of interest" description="Disordered" evidence="1">
    <location>
        <begin position="2896"/>
        <end position="2975"/>
    </location>
</feature>
<feature type="region of interest" description="Disordered" evidence="1">
    <location>
        <begin position="2666"/>
        <end position="2847"/>
    </location>
</feature>
<feature type="region of interest" description="Disordered" evidence="1">
    <location>
        <begin position="2622"/>
        <end position="2651"/>
    </location>
</feature>
<evidence type="ECO:0000313" key="4">
    <source>
        <dbReference type="Proteomes" id="UP000567179"/>
    </source>
</evidence>
<feature type="compositionally biased region" description="Low complexity" evidence="1">
    <location>
        <begin position="3390"/>
        <end position="3399"/>
    </location>
</feature>
<dbReference type="PROSITE" id="PS50238">
    <property type="entry name" value="RHOGAP"/>
    <property type="match status" value="1"/>
</dbReference>
<feature type="compositionally biased region" description="Acidic residues" evidence="1">
    <location>
        <begin position="3877"/>
        <end position="3889"/>
    </location>
</feature>
<feature type="compositionally biased region" description="Polar residues" evidence="1">
    <location>
        <begin position="3139"/>
        <end position="3155"/>
    </location>
</feature>
<feature type="region of interest" description="Disordered" evidence="1">
    <location>
        <begin position="1"/>
        <end position="83"/>
    </location>
</feature>
<feature type="region of interest" description="Disordered" evidence="1">
    <location>
        <begin position="453"/>
        <end position="475"/>
    </location>
</feature>
<organism evidence="3 4">
    <name type="scientific">Psilocybe cf. subviscida</name>
    <dbReference type="NCBI Taxonomy" id="2480587"/>
    <lineage>
        <taxon>Eukaryota</taxon>
        <taxon>Fungi</taxon>
        <taxon>Dikarya</taxon>
        <taxon>Basidiomycota</taxon>
        <taxon>Agaricomycotina</taxon>
        <taxon>Agaricomycetes</taxon>
        <taxon>Agaricomycetidae</taxon>
        <taxon>Agaricales</taxon>
        <taxon>Agaricineae</taxon>
        <taxon>Strophariaceae</taxon>
        <taxon>Psilocybe</taxon>
    </lineage>
</organism>
<evidence type="ECO:0000313" key="3">
    <source>
        <dbReference type="EMBL" id="KAF5329545.1"/>
    </source>
</evidence>
<feature type="compositionally biased region" description="Low complexity" evidence="1">
    <location>
        <begin position="1728"/>
        <end position="1738"/>
    </location>
</feature>
<feature type="region of interest" description="Disordered" evidence="1">
    <location>
        <begin position="854"/>
        <end position="886"/>
    </location>
</feature>
<feature type="compositionally biased region" description="Low complexity" evidence="1">
    <location>
        <begin position="2110"/>
        <end position="2126"/>
    </location>
</feature>
<feature type="compositionally biased region" description="Basic and acidic residues" evidence="1">
    <location>
        <begin position="3404"/>
        <end position="3415"/>
    </location>
</feature>
<feature type="region of interest" description="Disordered" evidence="1">
    <location>
        <begin position="2040"/>
        <end position="2065"/>
    </location>
</feature>
<dbReference type="OrthoDB" id="3362494at2759"/>
<feature type="region of interest" description="Disordered" evidence="1">
    <location>
        <begin position="3603"/>
        <end position="3653"/>
    </location>
</feature>
<dbReference type="InterPro" id="IPR012965">
    <property type="entry name" value="Msb1/Mug8_dom"/>
</dbReference>
<name>A0A8H5FAA1_9AGAR</name>
<feature type="compositionally biased region" description="Basic and acidic residues" evidence="1">
    <location>
        <begin position="3437"/>
        <end position="3457"/>
    </location>
</feature>
<feature type="compositionally biased region" description="Low complexity" evidence="1">
    <location>
        <begin position="706"/>
        <end position="717"/>
    </location>
</feature>
<feature type="compositionally biased region" description="Low complexity" evidence="1">
    <location>
        <begin position="3642"/>
        <end position="3653"/>
    </location>
</feature>
<dbReference type="InterPro" id="IPR000198">
    <property type="entry name" value="RhoGAP_dom"/>
</dbReference>
<keyword evidence="4" id="KW-1185">Reference proteome</keyword>
<feature type="compositionally biased region" description="Low complexity" evidence="1">
    <location>
        <begin position="3777"/>
        <end position="3787"/>
    </location>
</feature>
<feature type="compositionally biased region" description="Low complexity" evidence="1">
    <location>
        <begin position="63"/>
        <end position="75"/>
    </location>
</feature>
<feature type="compositionally biased region" description="Basic and acidic residues" evidence="1">
    <location>
        <begin position="3239"/>
        <end position="3265"/>
    </location>
</feature>
<feature type="compositionally biased region" description="Basic and acidic residues" evidence="1">
    <location>
        <begin position="3034"/>
        <end position="3068"/>
    </location>
</feature>
<feature type="compositionally biased region" description="Low complexity" evidence="1">
    <location>
        <begin position="4140"/>
        <end position="4153"/>
    </location>
</feature>
<feature type="compositionally biased region" description="Low complexity" evidence="1">
    <location>
        <begin position="2680"/>
        <end position="2689"/>
    </location>
</feature>
<feature type="compositionally biased region" description="Basic and acidic residues" evidence="1">
    <location>
        <begin position="3724"/>
        <end position="3739"/>
    </location>
</feature>
<feature type="region of interest" description="Disordered" evidence="1">
    <location>
        <begin position="3877"/>
        <end position="3903"/>
    </location>
</feature>
<feature type="region of interest" description="Disordered" evidence="1">
    <location>
        <begin position="1082"/>
        <end position="1113"/>
    </location>
</feature>
<sequence length="4363" mass="455117">MHAFLSKIFGRKKDEKKDEETSPTALSPTQLLDGKFEAVSPTVSPSASKFLELDQTNGERDQSTSSARTTTRPTSLDGKSSKLDTLPHLSLNFGETRTEGFLLDDEIRGLSDNLIGERRLNPLEALILIRSCSQAITAHGLETLGLMHPHWYSSSPDTQRKLISQFLHSQSIKNANDTITTTFDSAIESTRSMHDIAAVLRWGLRHLQLDGDSFGTDAGWYKTFLDAEAAAQYPPKAFSEKLAPMIPLAHLELLTTTLELFSSLAAHSEANSTSGSKLAKLFGIWLLTARQIEDKDDWFSFYARWERTGRQLEHLFLARIRDTNEDERMPIRLLELVRKYPYTQGLSSPTTDIQLLPRPRLSTPIYDALFVRIEIEFPPSARKPKSKMHPLNLLADAFATKVTTGEYADLWTKITAASKNGESPLPLSNIFADETIRFLSIVPDSNKAKEAKSPTFSLLQSPSSPSAGSLASVEAEVQAATQAPSSHKKFATEPITPLTASASAIGNDWDQFSSSGFLDSSPAIAPLVATLFDQDIEKTVPPEPSAALSRRSSRRVKAISRKSVDLSRTPPKDVAYFPAPTEAGPNEINPVVRAARLEMIQFDEAFIDFWTDSLLDPITAKWPTFIICKFKSTLVPSLTYGAPSEDNQQQKQLKWLVLEQVYTSAKPPPPIMLPTPDATPMTSPVEQARAVSPTPSTKKRFNFWSMSRSTSSTSTGSANGKKKAPTGKVNEMGELVEESAEQVKNKYVAQTANEDPSKKVVTRVPVPAEEIKDSSAVPVAAAAAAVAATTVAATAVAAAAVTADSETTTPPEEDKTPTQEIVAPIQEEVSNPQAVAEAVVPALESVHADAQVGTPVADTVPPPPAATSELTTTPTEPPSIGPTADAAAPAFDEPEVPATPTGLVREAIAPQAVPLVVEPEIPPQAEEVTAAAHTEATSTPAVETVSIVETPPVVEEVPAALSDDVETVSAPTVEIDAVIPVVEALQVEAVPPVGETSVSRMIEEPEVALAPVVEPADAPIVVAVSVVEAAPVIEKALPAPALEAESTVAPIVEAETATPFATAPETGTLPMAAAEAVSAIDAEDAGPSNDSPSHPTSLAVAAEGAAPIEPETSTAPFAPEEAELTVPPVDEVGPSLVPHAATVETESPALSAADIASPAAELETEHSIERVDTQAESEIGLSAVEAAALTSIASATTLSTVETEGTPSTDDVSTRPAHAEIGIVGSTEPPATLSINDGDATLVEPETETAPVVEAEASSAHAAVEAEPAMETAAVVSESTSPAVDNETPTTVTDHVAPAVVERALQESPSIETEAVTAPAVEAVIPHPISEAETTIPDVQAEASVAALDTESTQFADEAHVVPMISYADTVPSDIVDEGFPVPEAEAGVPPPDIAADIVPPVTEEESALQVADIAAEPEREEHIVEAVVPSVAMEDEEVPTAHQEVEAVASTDVAELAVTDDQVVQPVGESMSNDAHIEAEVVPHVATEEDSVPPVKEDVQLAPSVIVVPDIEPTSAEDVPPSTSTDHAEITSVAINQVEAIPQPQIEDDRPPVSDKLAISEQAGASEPLISAESVEEPTLDAPVEEGKDAETPQPHVAVAQPEDVKDKEGEELASEEPLVESVPERVPIDVAAEGLADVSESDPVLPPGLYPTAAQVDSLSDVLPVSEDTASVEAVEATAAATEEDAVVPPKEQELVQGGATNDQHTPEVHSATPTNDLSAGELATAPGESISAISPSSPPPNEASAPTVIEQEAPVFNITTAALHDPVSAQSVEESEMAKSLFTVATPTEEDDSSTVIIADAPLSSPGAEIADVQIGTAVNVEDLSESVPEVREVNARDSAQVIDPPAPETDFIDPEHELSEAENVSDTPEKDEITLADSAQAEPGTSENAEAGRFSGDSLFSIDERHIILLFADPVVAVTTPSETITEENGQSIDAAAAPATPSPEEPADEKPAVIPDATSALQANGASAGAEPAVEVTAEASTSITEQAEVADEVEHPQAVAHVSVVKEVSEPSFGLIESQASAVPEEEVPEVVESEVADTATQQATVSEDAPAGEEPIPIAPEHDVIHDDAVADAALNITSDERTASTPFAEERVVDAQVEEQVAAPVAEPELPVETSESPILEEEPIAAPEPIVVPEDSPVGTLSPQIIAETVEPLHTAVAFEEPVAAADVEAEWKEVASSDAPVEETSRTVEESGHASDVATHVRLPAAAAEESLVEDSVVGVPADEQPSTEADVEHAPEPSEPVAHVDEVAETPEAAEAVEETSRDNVEQTPSIEEAVSAEERTEAPVDVELEAAPPATIVDETISHDQEIHAAVEEPTHPEAVSLTADESAVPLDHAEIAEDAHATIEDMNAPAEPSAESVVEPAISEEPAIEQDTAFEALETKPVDDITMSPAAELESESPAEPVESDVPVDGSAALVESAHVEEVPDVPTVEKDLSSAAETAASPTDIEVVAEAEADLIDTSVVDADNAPSLASAEPEPALADEVAEASSQEPGEPDAATSTPEVLPAQDKSSVVEEAEAPTEDPPLSELPAEAAEEHVVVESAKVDEDNNVLIPVEHEDARASVSADLNEPSEPIHSEFVSTEPQVHAVEPVEEPVASVEPVTVPQDADPAQAEVVQPEQAIEQEEHHVSEEAATQEVEEVEAPIQEVNAPVEEAQAAPEPLLDVVEPETNPVTVPELDAEHNPSVETVVEESAVEHEGSSVPEEAAEQANDEVEASIQEVNAPVEDVHVTPRATSDVVEPAADAAPLPEPDAQHHLSVEAVAEEPAVEEDASVTEAAPAETVSHEVAQETPAPEALAAHEDSVNVEEAPTAIGVASPSADNEPVEAPPKETGGEALSLEAVPAPAEEVSHEVPQETPVPEVVSIHEESVDVEDAPTAVEVVSPAAEPSITEDGPVEPLSEGNVEKASNAEVPNAAHEESETAGEISAPSDESSLPVEPVPVHAEEAVNTSESEVQEEAGANEVLPEEVEELHAVDEPSAAEEVVPHVEEGETKAIDVSEDSVAEQALEESVVPEESSPSTEARKDEPEAVVDTEKEKAELDDPRAVDEDIAHAAHADNAADVVEDEEDRPSLTEQASDEADVIDQAHVPADAITDSKDIAEPEAPVQPALDDADLVHVVDAPVGENATQSSEDTQAIPTTGEISAHAPEDSSEQPITTEKEHTQTAEETLAIPPAHETQVEETAPLVDSVADVSLTDVEVTPQRDDAVADIPYAAPEAPASEEDPQEHIVDASPVEPEHETPTAPAHDEHAATKTSASETVEHPTEEDSAQDISTEDPIQRPVADLVLEEPEAPAAESIFEETAAEELPAEDVPEPLASAAVVEPVDEARALSLEQLKEEVSAVEQAPEPTVADNTAVFAEAHPPVDDVPMEEDAPVEPATTAAEALSVPEVKDITTEHAIEAETVDPAAPTATDVQPAEAENTEAHVPKEDQEMEDTSEHVTEVTEPAATAEVESEASNEADATTSESIPATVDEEAATESAPAPVVEDDAVSEPPAVEQEAPAEAVPAPVVEGEVAPTEAAQDPVVVEDLASVVDNETAPAEAAPAREADESTTTDHAVEAKDVDDGAIADAVPGDAEAHVPEIDTVVAEEEETAAEATTAPVDEDEVREPPAADEDVATEAHVSGAEEAPAPLEAAAVAEVVDPATEEVVAEAEPIDHSTIPITEPAEATATEAHLPGTDIPSAEAEEATPEPHADPVVENNILELPAAKEDAASEAHIHPTELDEDVAAAAIEPAAESRVADSTTEEAPEVSIVDAGVTADAEAAEAPAAEEGKHDEDLAEQHEPAVTAEAKPDLPEEAAPVPVEPVTEATEEETPAEGIPAPIAEEIELAPSDAVPGPNAIPAITVQAPEGETIDTTFADEADADTAEAEAADAPVLDQEEKVSVHEAQESVFGVEADPSNEAAATAIADAVSMDEETPEPTAATVLEDASSPGPVETATIEPEVANVEGPIDEKVPAEAAEETNAEERQADVDREEVKAVAETPNDAHGPTPADSQAEEEIEVSTSEVATESAELQTPAPDANVVDAPHATVEAAAEKEDATEPTTAPVVEGQIPSADVAVDAVTESKQLNEPSADGPGATDVDSIAEAATSPSEFVAVKEEITVASLVPSVAEDGEPARAESALGSAAEESAAPVEHIHIQEDNAEAAAAEIPVQLSEVVAHDDSPVESLNLPQDSDLIGNGNGHHVESDKFDAGLDISGSIPLPDRQDVVDQESSFQVTAAANGNGHIKTETDTALVEPTVVPISKLEKTSAEGESHVLISTFDEEKPTSAEGSAAEQSTILDESVPPTASVLNKVEELLTTAEPALDVDSIAKSLPLPSVTHDELAAQLTTTAVHDGDEEQ</sequence>
<feature type="compositionally biased region" description="Basic and acidic residues" evidence="1">
    <location>
        <begin position="2431"/>
        <end position="2446"/>
    </location>
</feature>
<feature type="domain" description="Rho-GAP" evidence="2">
    <location>
        <begin position="118"/>
        <end position="316"/>
    </location>
</feature>
<feature type="compositionally biased region" description="Basic and acidic residues" evidence="1">
    <location>
        <begin position="3984"/>
        <end position="3998"/>
    </location>
</feature>
<comment type="caution">
    <text evidence="3">The sequence shown here is derived from an EMBL/GenBank/DDBJ whole genome shotgun (WGS) entry which is preliminary data.</text>
</comment>
<feature type="compositionally biased region" description="Polar residues" evidence="1">
    <location>
        <begin position="1926"/>
        <end position="1936"/>
    </location>
</feature>
<feature type="region of interest" description="Disordered" evidence="1">
    <location>
        <begin position="2481"/>
        <end position="2548"/>
    </location>
</feature>
<feature type="region of interest" description="Disordered" evidence="1">
    <location>
        <begin position="4132"/>
        <end position="4153"/>
    </location>
</feature>
<dbReference type="GO" id="GO:0007165">
    <property type="term" value="P:signal transduction"/>
    <property type="evidence" value="ECO:0007669"/>
    <property type="project" value="InterPro"/>
</dbReference>
<feature type="region of interest" description="Disordered" evidence="1">
    <location>
        <begin position="3136"/>
        <end position="3195"/>
    </location>
</feature>
<feature type="region of interest" description="Disordered" evidence="1">
    <location>
        <begin position="2110"/>
        <end position="2146"/>
    </location>
</feature>